<dbReference type="STRING" id="41688.A0A2N3NAZ7"/>
<dbReference type="EMBL" id="NLAX01000010">
    <property type="protein sequence ID" value="PKS09577.1"/>
    <property type="molecule type" value="Genomic_DNA"/>
</dbReference>
<evidence type="ECO:0000313" key="6">
    <source>
        <dbReference type="Proteomes" id="UP000233524"/>
    </source>
</evidence>
<dbReference type="InterPro" id="IPR020904">
    <property type="entry name" value="Sc_DH/Rdtase_CS"/>
</dbReference>
<dbReference type="GO" id="GO:0050664">
    <property type="term" value="F:oxidoreductase activity, acting on NAD(P)H, oxygen as acceptor"/>
    <property type="evidence" value="ECO:0007669"/>
    <property type="project" value="TreeGrafter"/>
</dbReference>
<dbReference type="Pfam" id="PF00106">
    <property type="entry name" value="adh_short"/>
    <property type="match status" value="1"/>
</dbReference>
<evidence type="ECO:0000313" key="5">
    <source>
        <dbReference type="EMBL" id="PKS09577.1"/>
    </source>
</evidence>
<dbReference type="PANTHER" id="PTHR43008">
    <property type="entry name" value="BENZIL REDUCTASE"/>
    <property type="match status" value="1"/>
</dbReference>
<proteinExistence type="inferred from homology"/>
<dbReference type="PROSITE" id="PS00061">
    <property type="entry name" value="ADH_SHORT"/>
    <property type="match status" value="1"/>
</dbReference>
<dbReference type="FunCoup" id="A0A2N3NAZ7">
    <property type="interactions" value="114"/>
</dbReference>
<dbReference type="AlphaFoldDB" id="A0A2N3NAZ7"/>
<accession>A0A2N3NAZ7</accession>
<dbReference type="PRINTS" id="PR00081">
    <property type="entry name" value="GDHRDH"/>
</dbReference>
<dbReference type="PANTHER" id="PTHR43008:SF8">
    <property type="entry name" value="BENZIL REDUCTASE ((S)-BENZOIN FORMING) IRC24"/>
    <property type="match status" value="1"/>
</dbReference>
<dbReference type="VEuPathDB" id="FungiDB:jhhlp_004194"/>
<evidence type="ECO:0000256" key="1">
    <source>
        <dbReference type="ARBA" id="ARBA00006484"/>
    </source>
</evidence>
<evidence type="ECO:0000256" key="3">
    <source>
        <dbReference type="ARBA" id="ARBA00023002"/>
    </source>
</evidence>
<sequence length="257" mass="28160">MASKVIIITGASRGIGLAIAKWLLNASHRVVVTARSQHPLESLKADYPGRIGKKLTTLAVKTFGQLDGLVVNHGVLAPIARVANARLEEWKKLYDVNFFSALGLLQHAIPELRKTKGCVAWVSSGAAVGCYTAWGAYGSSKAALHSLTGHLAVEEPEITSVSFSPGRVDTDMQRLIREAGDEMKPEDLQSFQDAFEKGELLKPEVPGHTIARFVVNPHHDFTGKFLKWVHQEKKVYEESANSEPRVTGPELAPFRDE</sequence>
<dbReference type="GO" id="GO:0016616">
    <property type="term" value="F:oxidoreductase activity, acting on the CH-OH group of donors, NAD or NADP as acceptor"/>
    <property type="evidence" value="ECO:0007669"/>
    <property type="project" value="UniProtKB-ARBA"/>
</dbReference>
<keyword evidence="3" id="KW-0560">Oxidoreductase</keyword>
<organism evidence="5 6">
    <name type="scientific">Lomentospora prolificans</name>
    <dbReference type="NCBI Taxonomy" id="41688"/>
    <lineage>
        <taxon>Eukaryota</taxon>
        <taxon>Fungi</taxon>
        <taxon>Dikarya</taxon>
        <taxon>Ascomycota</taxon>
        <taxon>Pezizomycotina</taxon>
        <taxon>Sordariomycetes</taxon>
        <taxon>Hypocreomycetidae</taxon>
        <taxon>Microascales</taxon>
        <taxon>Microascaceae</taxon>
        <taxon>Lomentospora</taxon>
    </lineage>
</organism>
<protein>
    <submittedName>
        <fullName evidence="5">Uncharacterized protein</fullName>
    </submittedName>
</protein>
<keyword evidence="6" id="KW-1185">Reference proteome</keyword>
<comment type="caution">
    <text evidence="5">The sequence shown here is derived from an EMBL/GenBank/DDBJ whole genome shotgun (WGS) entry which is preliminary data.</text>
</comment>
<dbReference type="InParanoid" id="A0A2N3NAZ7"/>
<evidence type="ECO:0000256" key="2">
    <source>
        <dbReference type="ARBA" id="ARBA00022857"/>
    </source>
</evidence>
<feature type="region of interest" description="Disordered" evidence="4">
    <location>
        <begin position="236"/>
        <end position="257"/>
    </location>
</feature>
<comment type="similarity">
    <text evidence="1">Belongs to the short-chain dehydrogenases/reductases (SDR) family.</text>
</comment>
<gene>
    <name evidence="5" type="ORF">jhhlp_004194</name>
</gene>
<evidence type="ECO:0000256" key="4">
    <source>
        <dbReference type="SAM" id="MobiDB-lite"/>
    </source>
</evidence>
<dbReference type="Proteomes" id="UP000233524">
    <property type="component" value="Unassembled WGS sequence"/>
</dbReference>
<dbReference type="OrthoDB" id="153074at2759"/>
<name>A0A2N3NAZ7_9PEZI</name>
<keyword evidence="2" id="KW-0521">NADP</keyword>
<dbReference type="InterPro" id="IPR036291">
    <property type="entry name" value="NAD(P)-bd_dom_sf"/>
</dbReference>
<dbReference type="InterPro" id="IPR002347">
    <property type="entry name" value="SDR_fam"/>
</dbReference>
<dbReference type="SUPFAM" id="SSF51735">
    <property type="entry name" value="NAD(P)-binding Rossmann-fold domains"/>
    <property type="match status" value="1"/>
</dbReference>
<reference evidence="5 6" key="1">
    <citation type="journal article" date="2017" name="G3 (Bethesda)">
        <title>First Draft Genome Sequence of the Pathogenic Fungus Lomentospora prolificans (Formerly Scedosporium prolificans).</title>
        <authorList>
            <person name="Luo R."/>
            <person name="Zimin A."/>
            <person name="Workman R."/>
            <person name="Fan Y."/>
            <person name="Pertea G."/>
            <person name="Grossman N."/>
            <person name="Wear M.P."/>
            <person name="Jia B."/>
            <person name="Miller H."/>
            <person name="Casadevall A."/>
            <person name="Timp W."/>
            <person name="Zhang S.X."/>
            <person name="Salzberg S.L."/>
        </authorList>
    </citation>
    <scope>NUCLEOTIDE SEQUENCE [LARGE SCALE GENOMIC DNA]</scope>
    <source>
        <strain evidence="5 6">JHH-5317</strain>
    </source>
</reference>
<dbReference type="Gene3D" id="3.40.50.720">
    <property type="entry name" value="NAD(P)-binding Rossmann-like Domain"/>
    <property type="match status" value="1"/>
</dbReference>